<reference evidence="1" key="1">
    <citation type="submission" date="2021-06" db="EMBL/GenBank/DDBJ databases">
        <authorList>
            <person name="Kallberg Y."/>
            <person name="Tangrot J."/>
            <person name="Rosling A."/>
        </authorList>
    </citation>
    <scope>NUCLEOTIDE SEQUENCE</scope>
    <source>
        <strain evidence="1">MA461A</strain>
    </source>
</reference>
<comment type="caution">
    <text evidence="1">The sequence shown here is derived from an EMBL/GenBank/DDBJ whole genome shotgun (WGS) entry which is preliminary data.</text>
</comment>
<evidence type="ECO:0000313" key="1">
    <source>
        <dbReference type="EMBL" id="CAG8717435.1"/>
    </source>
</evidence>
<name>A0ACA9PPF1_9GLOM</name>
<proteinExistence type="predicted"/>
<dbReference type="Proteomes" id="UP000789920">
    <property type="component" value="Unassembled WGS sequence"/>
</dbReference>
<protein>
    <submittedName>
        <fullName evidence="1">11099_t:CDS:1</fullName>
    </submittedName>
</protein>
<gene>
    <name evidence="1" type="ORF">RPERSI_LOCUS11009</name>
</gene>
<keyword evidence="2" id="KW-1185">Reference proteome</keyword>
<feature type="non-terminal residue" evidence="1">
    <location>
        <position position="152"/>
    </location>
</feature>
<dbReference type="EMBL" id="CAJVQC010022316">
    <property type="protein sequence ID" value="CAG8717435.1"/>
    <property type="molecule type" value="Genomic_DNA"/>
</dbReference>
<evidence type="ECO:0000313" key="2">
    <source>
        <dbReference type="Proteomes" id="UP000789920"/>
    </source>
</evidence>
<organism evidence="1 2">
    <name type="scientific">Racocetra persica</name>
    <dbReference type="NCBI Taxonomy" id="160502"/>
    <lineage>
        <taxon>Eukaryota</taxon>
        <taxon>Fungi</taxon>
        <taxon>Fungi incertae sedis</taxon>
        <taxon>Mucoromycota</taxon>
        <taxon>Glomeromycotina</taxon>
        <taxon>Glomeromycetes</taxon>
        <taxon>Diversisporales</taxon>
        <taxon>Gigasporaceae</taxon>
        <taxon>Racocetra</taxon>
    </lineage>
</organism>
<accession>A0ACA9PPF1</accession>
<sequence>MKKKGIIDIICAKSKFNETKSQYQKTKSKKTHTEYIKATNDLYKAAYYLSNHTETFEILQKIQNEGNEETKGIIKFKLGRMYLGGFVCKKNIFEGLRLTIEATRNGHTNTRAWVNNYDSSDDFGASIVIKRAQGGGVGVGIVHVVSIRVQVT</sequence>